<dbReference type="PANTHER" id="PTHR33112">
    <property type="entry name" value="DOMAIN PROTEIN, PUTATIVE-RELATED"/>
    <property type="match status" value="1"/>
</dbReference>
<reference evidence="3" key="1">
    <citation type="journal article" date="2020" name="Stud. Mycol.">
        <title>101 Dothideomycetes genomes: A test case for predicting lifestyles and emergence of pathogens.</title>
        <authorList>
            <person name="Haridas S."/>
            <person name="Albert R."/>
            <person name="Binder M."/>
            <person name="Bloem J."/>
            <person name="LaButti K."/>
            <person name="Salamov A."/>
            <person name="Andreopoulos B."/>
            <person name="Baker S."/>
            <person name="Barry K."/>
            <person name="Bills G."/>
            <person name="Bluhm B."/>
            <person name="Cannon C."/>
            <person name="Castanera R."/>
            <person name="Culley D."/>
            <person name="Daum C."/>
            <person name="Ezra D."/>
            <person name="Gonzalez J."/>
            <person name="Henrissat B."/>
            <person name="Kuo A."/>
            <person name="Liang C."/>
            <person name="Lipzen A."/>
            <person name="Lutzoni F."/>
            <person name="Magnuson J."/>
            <person name="Mondo S."/>
            <person name="Nolan M."/>
            <person name="Ohm R."/>
            <person name="Pangilinan J."/>
            <person name="Park H.-J."/>
            <person name="Ramirez L."/>
            <person name="Alfaro M."/>
            <person name="Sun H."/>
            <person name="Tritt A."/>
            <person name="Yoshinaga Y."/>
            <person name="Zwiers L.-H."/>
            <person name="Turgeon B."/>
            <person name="Goodwin S."/>
            <person name="Spatafora J."/>
            <person name="Crous P."/>
            <person name="Grigoriev I."/>
        </authorList>
    </citation>
    <scope>NUCLEOTIDE SEQUENCE [LARGE SCALE GENOMIC DNA]</scope>
    <source>
        <strain evidence="3">CBS 304.66</strain>
    </source>
</reference>
<organism evidence="2 3">
    <name type="scientific">Lojkania enalia</name>
    <dbReference type="NCBI Taxonomy" id="147567"/>
    <lineage>
        <taxon>Eukaryota</taxon>
        <taxon>Fungi</taxon>
        <taxon>Dikarya</taxon>
        <taxon>Ascomycota</taxon>
        <taxon>Pezizomycotina</taxon>
        <taxon>Dothideomycetes</taxon>
        <taxon>Pleosporomycetidae</taxon>
        <taxon>Pleosporales</taxon>
        <taxon>Pleosporales incertae sedis</taxon>
        <taxon>Lojkania</taxon>
    </lineage>
</organism>
<sequence>WVALSHCWGRTEEDAPWKLTKARVQQYTAEIPWNLMPRTFQEAIEISRALGERYLWIDSLCIIQDSKEDWSIQSSAMCDIYSNSVVTISTATSSVHEGCIVARSPEDVVPVKFDLSSSRGSIYLYPPLPPDRNAVEAAPVSTRAWCLQESEISMRTIQFTTHQWIWTCNQIKCNEVDLIERDSHILSIHSAVDFTSILNVRREPEPPGLSFGPVSLNFESSTLWIPRHNYIEWYRKMEEYSRRNITYPKDRLPALIGLAERRGEFIPSSYAAGLWEADILYGLQWHPVNKVEKRILPEMAPSWSCVTLNAPISF</sequence>
<feature type="non-terminal residue" evidence="2">
    <location>
        <position position="314"/>
    </location>
</feature>
<dbReference type="Proteomes" id="UP000800093">
    <property type="component" value="Unassembled WGS sequence"/>
</dbReference>
<proteinExistence type="predicted"/>
<accession>A0A9P4TQF7</accession>
<evidence type="ECO:0000259" key="1">
    <source>
        <dbReference type="Pfam" id="PF06985"/>
    </source>
</evidence>
<evidence type="ECO:0000313" key="2">
    <source>
        <dbReference type="EMBL" id="KAF2269633.1"/>
    </source>
</evidence>
<feature type="domain" description="Heterokaryon incompatibility" evidence="1">
    <location>
        <begin position="1"/>
        <end position="149"/>
    </location>
</feature>
<dbReference type="OrthoDB" id="3791368at2759"/>
<keyword evidence="3" id="KW-1185">Reference proteome</keyword>
<dbReference type="Pfam" id="PF06985">
    <property type="entry name" value="HET"/>
    <property type="match status" value="1"/>
</dbReference>
<gene>
    <name evidence="2" type="ORF">CC78DRAFT_435708</name>
</gene>
<name>A0A9P4TQF7_9PLEO</name>
<dbReference type="EMBL" id="ML986581">
    <property type="protein sequence ID" value="KAF2269633.1"/>
    <property type="molecule type" value="Genomic_DNA"/>
</dbReference>
<dbReference type="AlphaFoldDB" id="A0A9P4TQF7"/>
<feature type="non-terminal residue" evidence="2">
    <location>
        <position position="1"/>
    </location>
</feature>
<comment type="caution">
    <text evidence="2">The sequence shown here is derived from an EMBL/GenBank/DDBJ whole genome shotgun (WGS) entry which is preliminary data.</text>
</comment>
<dbReference type="PANTHER" id="PTHR33112:SF16">
    <property type="entry name" value="HETEROKARYON INCOMPATIBILITY DOMAIN-CONTAINING PROTEIN"/>
    <property type="match status" value="1"/>
</dbReference>
<dbReference type="InterPro" id="IPR010730">
    <property type="entry name" value="HET"/>
</dbReference>
<protein>
    <submittedName>
        <fullName evidence="2">HET-domain-containing protein</fullName>
    </submittedName>
</protein>
<evidence type="ECO:0000313" key="3">
    <source>
        <dbReference type="Proteomes" id="UP000800093"/>
    </source>
</evidence>